<comment type="caution">
    <text evidence="1">The sequence shown here is derived from an EMBL/GenBank/DDBJ whole genome shotgun (WGS) entry which is preliminary data.</text>
</comment>
<dbReference type="EMBL" id="JARK01001559">
    <property type="protein sequence ID" value="EYB90101.1"/>
    <property type="molecule type" value="Genomic_DNA"/>
</dbReference>
<name>A0A016SIF6_9BILA</name>
<sequence>MHGRLSRDGYVHIYVHLHTKQPAIILSISPIFSAVALPHFFIAEFSATESAIAAVASSMTSSCLCVSM</sequence>
<evidence type="ECO:0000313" key="1">
    <source>
        <dbReference type="EMBL" id="EYB90101.1"/>
    </source>
</evidence>
<accession>A0A016SIF6</accession>
<gene>
    <name evidence="1" type="primary">Acey_s0223.g2655</name>
    <name evidence="1" type="ORF">Y032_0223g2655</name>
</gene>
<dbReference type="OrthoDB" id="5875632at2759"/>
<dbReference type="Proteomes" id="UP000024635">
    <property type="component" value="Unassembled WGS sequence"/>
</dbReference>
<dbReference type="AlphaFoldDB" id="A0A016SIF6"/>
<proteinExistence type="predicted"/>
<organism evidence="1 2">
    <name type="scientific">Ancylostoma ceylanicum</name>
    <dbReference type="NCBI Taxonomy" id="53326"/>
    <lineage>
        <taxon>Eukaryota</taxon>
        <taxon>Metazoa</taxon>
        <taxon>Ecdysozoa</taxon>
        <taxon>Nematoda</taxon>
        <taxon>Chromadorea</taxon>
        <taxon>Rhabditida</taxon>
        <taxon>Rhabditina</taxon>
        <taxon>Rhabditomorpha</taxon>
        <taxon>Strongyloidea</taxon>
        <taxon>Ancylostomatidae</taxon>
        <taxon>Ancylostomatinae</taxon>
        <taxon>Ancylostoma</taxon>
    </lineage>
</organism>
<protein>
    <submittedName>
        <fullName evidence="1">Uncharacterized protein</fullName>
    </submittedName>
</protein>
<keyword evidence="2" id="KW-1185">Reference proteome</keyword>
<reference evidence="2" key="1">
    <citation type="journal article" date="2015" name="Nat. Genet.">
        <title>The genome and transcriptome of the zoonotic hookworm Ancylostoma ceylanicum identify infection-specific gene families.</title>
        <authorList>
            <person name="Schwarz E.M."/>
            <person name="Hu Y."/>
            <person name="Antoshechkin I."/>
            <person name="Miller M.M."/>
            <person name="Sternberg P.W."/>
            <person name="Aroian R.V."/>
        </authorList>
    </citation>
    <scope>NUCLEOTIDE SEQUENCE</scope>
    <source>
        <strain evidence="2">HY135</strain>
    </source>
</reference>
<evidence type="ECO:0000313" key="2">
    <source>
        <dbReference type="Proteomes" id="UP000024635"/>
    </source>
</evidence>